<feature type="transmembrane region" description="Helical" evidence="1">
    <location>
        <begin position="147"/>
        <end position="165"/>
    </location>
</feature>
<proteinExistence type="predicted"/>
<keyword evidence="1" id="KW-1133">Transmembrane helix</keyword>
<protein>
    <submittedName>
        <fullName evidence="2">Uncharacterized membrane protein</fullName>
    </submittedName>
</protein>
<evidence type="ECO:0000313" key="2">
    <source>
        <dbReference type="EMBL" id="SFO64729.1"/>
    </source>
</evidence>
<dbReference type="Proteomes" id="UP000198806">
    <property type="component" value="Unassembled WGS sequence"/>
</dbReference>
<sequence>MSKNEFLELLRAALSGEIPDLEIESNMKYYEDYIRTEGSKTSEEEVINQLGDPRLIAKTIIDTYQLSHEPMFHNANRRKSFYNADSSYNNYEEYNDTNYNKNKDSGGRNFSFHVGTTLTWIQKALIISIIVLLIIVLIFVGGVLLNILFTVAVPLLFIYIVYKIIKEALK</sequence>
<feature type="transmembrane region" description="Helical" evidence="1">
    <location>
        <begin position="124"/>
        <end position="141"/>
    </location>
</feature>
<dbReference type="Pfam" id="PF22564">
    <property type="entry name" value="HAAS"/>
    <property type="match status" value="1"/>
</dbReference>
<gene>
    <name evidence="2" type="ORF">SAMN04489757_15510</name>
</gene>
<accession>A0A1I5IWE6</accession>
<dbReference type="EMBL" id="FOWD01000055">
    <property type="protein sequence ID" value="SFO64729.1"/>
    <property type="molecule type" value="Genomic_DNA"/>
</dbReference>
<reference evidence="2 3" key="1">
    <citation type="submission" date="2016-10" db="EMBL/GenBank/DDBJ databases">
        <authorList>
            <person name="de Groot N.N."/>
        </authorList>
    </citation>
    <scope>NUCLEOTIDE SEQUENCE [LARGE SCALE GENOMIC DNA]</scope>
    <source>
        <strain evidence="2 3">DSM 1283</strain>
    </source>
</reference>
<dbReference type="OrthoDB" id="1779993at2"/>
<organism evidence="2 3">
    <name type="scientific">Anaerocolumna aminovalerica</name>
    <dbReference type="NCBI Taxonomy" id="1527"/>
    <lineage>
        <taxon>Bacteria</taxon>
        <taxon>Bacillati</taxon>
        <taxon>Bacillota</taxon>
        <taxon>Clostridia</taxon>
        <taxon>Lachnospirales</taxon>
        <taxon>Lachnospiraceae</taxon>
        <taxon>Anaerocolumna</taxon>
    </lineage>
</organism>
<name>A0A1I5IWE6_9FIRM</name>
<dbReference type="RefSeq" id="WP_091688975.1">
    <property type="nucleotide sequence ID" value="NZ_BAABFM010000036.1"/>
</dbReference>
<evidence type="ECO:0000313" key="3">
    <source>
        <dbReference type="Proteomes" id="UP000198806"/>
    </source>
</evidence>
<keyword evidence="3" id="KW-1185">Reference proteome</keyword>
<dbReference type="AlphaFoldDB" id="A0A1I5IWE6"/>
<evidence type="ECO:0000256" key="1">
    <source>
        <dbReference type="SAM" id="Phobius"/>
    </source>
</evidence>
<keyword evidence="1" id="KW-0812">Transmembrane</keyword>
<keyword evidence="1" id="KW-0472">Membrane</keyword>